<dbReference type="PANTHER" id="PTHR21879">
    <property type="entry name" value="FI03362P-RELATED-RELATED"/>
    <property type="match status" value="1"/>
</dbReference>
<organism evidence="3 4">
    <name type="scientific">Callosobruchus maculatus</name>
    <name type="common">Southern cowpea weevil</name>
    <name type="synonym">Pulse bruchid</name>
    <dbReference type="NCBI Taxonomy" id="64391"/>
    <lineage>
        <taxon>Eukaryota</taxon>
        <taxon>Metazoa</taxon>
        <taxon>Ecdysozoa</taxon>
        <taxon>Arthropoda</taxon>
        <taxon>Hexapoda</taxon>
        <taxon>Insecta</taxon>
        <taxon>Pterygota</taxon>
        <taxon>Neoptera</taxon>
        <taxon>Endopterygota</taxon>
        <taxon>Coleoptera</taxon>
        <taxon>Polyphaga</taxon>
        <taxon>Cucujiformia</taxon>
        <taxon>Chrysomeloidea</taxon>
        <taxon>Chrysomelidae</taxon>
        <taxon>Bruchinae</taxon>
        <taxon>Bruchini</taxon>
        <taxon>Callosobruchus</taxon>
    </lineage>
</organism>
<feature type="signal peptide" evidence="2">
    <location>
        <begin position="1"/>
        <end position="17"/>
    </location>
</feature>
<sequence length="196" mass="21490">MSKACLLLLVLFTLGACEEHCGDQLSCAEKDLVEYVDKVETSGTIGDYVVLEKVGDRNEKETKGDEGIVQRCIRFLADHQLKLRLPAEESRSMETEARSRKIRKLLLPLLLILKLKASIIFPILLSVVAIVAFKGLGAGLTALTIAGAIGLKNLVETAAQSHSKVSYEIVPQVAPHWSRSAMEQDDALNVGYHSLY</sequence>
<feature type="transmembrane region" description="Helical" evidence="1">
    <location>
        <begin position="105"/>
        <end position="133"/>
    </location>
</feature>
<name>A0A653CSJ4_CALMS</name>
<keyword evidence="2" id="KW-0732">Signal</keyword>
<proteinExistence type="predicted"/>
<evidence type="ECO:0000256" key="1">
    <source>
        <dbReference type="SAM" id="Phobius"/>
    </source>
</evidence>
<accession>A0A653CSJ4</accession>
<dbReference type="Proteomes" id="UP000410492">
    <property type="component" value="Unassembled WGS sequence"/>
</dbReference>
<keyword evidence="4" id="KW-1185">Reference proteome</keyword>
<dbReference type="GO" id="GO:0016020">
    <property type="term" value="C:membrane"/>
    <property type="evidence" value="ECO:0007669"/>
    <property type="project" value="TreeGrafter"/>
</dbReference>
<dbReference type="AlphaFoldDB" id="A0A653CSJ4"/>
<dbReference type="PROSITE" id="PS51257">
    <property type="entry name" value="PROKAR_LIPOPROTEIN"/>
    <property type="match status" value="1"/>
</dbReference>
<dbReference type="OrthoDB" id="7679868at2759"/>
<protein>
    <submittedName>
        <fullName evidence="3">Uncharacterized protein</fullName>
    </submittedName>
</protein>
<reference evidence="3 4" key="1">
    <citation type="submission" date="2019-01" db="EMBL/GenBank/DDBJ databases">
        <authorList>
            <person name="Sayadi A."/>
        </authorList>
    </citation>
    <scope>NUCLEOTIDE SEQUENCE [LARGE SCALE GENOMIC DNA]</scope>
</reference>
<dbReference type="EMBL" id="CAACVG010008707">
    <property type="protein sequence ID" value="VEN50786.1"/>
    <property type="molecule type" value="Genomic_DNA"/>
</dbReference>
<feature type="chain" id="PRO_5024885413" evidence="2">
    <location>
        <begin position="18"/>
        <end position="196"/>
    </location>
</feature>
<gene>
    <name evidence="3" type="ORF">CALMAC_LOCUS11422</name>
</gene>
<evidence type="ECO:0000256" key="2">
    <source>
        <dbReference type="SAM" id="SignalP"/>
    </source>
</evidence>
<keyword evidence="1" id="KW-0812">Transmembrane</keyword>
<evidence type="ECO:0000313" key="4">
    <source>
        <dbReference type="Proteomes" id="UP000410492"/>
    </source>
</evidence>
<dbReference type="InterPro" id="IPR012464">
    <property type="entry name" value="DUF1676"/>
</dbReference>
<keyword evidence="1" id="KW-0472">Membrane</keyword>
<dbReference type="PANTHER" id="PTHR21879:SF22">
    <property type="entry name" value="FI03362P-RELATED"/>
    <property type="match status" value="1"/>
</dbReference>
<dbReference type="Pfam" id="PF07898">
    <property type="entry name" value="DUF1676"/>
    <property type="match status" value="1"/>
</dbReference>
<evidence type="ECO:0000313" key="3">
    <source>
        <dbReference type="EMBL" id="VEN50786.1"/>
    </source>
</evidence>
<keyword evidence="1" id="KW-1133">Transmembrane helix</keyword>